<comment type="caution">
    <text evidence="4">The sequence shown here is derived from an EMBL/GenBank/DDBJ whole genome shotgun (WGS) entry which is preliminary data.</text>
</comment>
<dbReference type="EMBL" id="WUQX01000001">
    <property type="protein sequence ID" value="MXP77722.1"/>
    <property type="molecule type" value="Genomic_DNA"/>
</dbReference>
<dbReference type="InterPro" id="IPR036873">
    <property type="entry name" value="Rhodanese-like_dom_sf"/>
</dbReference>
<dbReference type="CDD" id="cd00158">
    <property type="entry name" value="RHOD"/>
    <property type="match status" value="2"/>
</dbReference>
<dbReference type="PANTHER" id="PTHR43031:SF1">
    <property type="entry name" value="PYRIDINE NUCLEOTIDE-DISULPHIDE OXIDOREDUCTASE"/>
    <property type="match status" value="1"/>
</dbReference>
<feature type="region of interest" description="Disordered" evidence="1">
    <location>
        <begin position="26"/>
        <end position="51"/>
    </location>
</feature>
<dbReference type="InterPro" id="IPR050229">
    <property type="entry name" value="GlpE_sulfurtransferase"/>
</dbReference>
<feature type="signal peptide" evidence="2">
    <location>
        <begin position="1"/>
        <end position="22"/>
    </location>
</feature>
<dbReference type="SMART" id="SM00450">
    <property type="entry name" value="RHOD"/>
    <property type="match status" value="2"/>
</dbReference>
<dbReference type="PROSITE" id="PS50206">
    <property type="entry name" value="RHODANESE_3"/>
    <property type="match status" value="2"/>
</dbReference>
<keyword evidence="2" id="KW-0732">Signal</keyword>
<evidence type="ECO:0000313" key="4">
    <source>
        <dbReference type="EMBL" id="MXP77722.1"/>
    </source>
</evidence>
<dbReference type="SUPFAM" id="SSF52821">
    <property type="entry name" value="Rhodanese/Cell cycle control phosphatase"/>
    <property type="match status" value="2"/>
</dbReference>
<evidence type="ECO:0000313" key="5">
    <source>
        <dbReference type="Proteomes" id="UP000460412"/>
    </source>
</evidence>
<dbReference type="InterPro" id="IPR001763">
    <property type="entry name" value="Rhodanese-like_dom"/>
</dbReference>
<dbReference type="Pfam" id="PF00581">
    <property type="entry name" value="Rhodanese"/>
    <property type="match status" value="2"/>
</dbReference>
<feature type="chain" id="PRO_5039213633" evidence="2">
    <location>
        <begin position="23"/>
        <end position="257"/>
    </location>
</feature>
<protein>
    <submittedName>
        <fullName evidence="4">Rhodanese-like domain-containing protein</fullName>
    </submittedName>
</protein>
<dbReference type="RefSeq" id="WP_159753258.1">
    <property type="nucleotide sequence ID" value="NZ_CASSPE010000004.1"/>
</dbReference>
<evidence type="ECO:0000259" key="3">
    <source>
        <dbReference type="PROSITE" id="PS50206"/>
    </source>
</evidence>
<feature type="domain" description="Rhodanese" evidence="3">
    <location>
        <begin position="170"/>
        <end position="245"/>
    </location>
</feature>
<evidence type="ECO:0000256" key="2">
    <source>
        <dbReference type="SAM" id="SignalP"/>
    </source>
</evidence>
<dbReference type="Gene3D" id="3.40.250.10">
    <property type="entry name" value="Rhodanese-like domain"/>
    <property type="match status" value="2"/>
</dbReference>
<proteinExistence type="predicted"/>
<feature type="domain" description="Rhodanese" evidence="3">
    <location>
        <begin position="70"/>
        <end position="156"/>
    </location>
</feature>
<evidence type="ECO:0000256" key="1">
    <source>
        <dbReference type="SAM" id="MobiDB-lite"/>
    </source>
</evidence>
<keyword evidence="5" id="KW-1185">Reference proteome</keyword>
<organism evidence="4 5">
    <name type="scientific">Sporofaciens musculi</name>
    <dbReference type="NCBI Taxonomy" id="2681861"/>
    <lineage>
        <taxon>Bacteria</taxon>
        <taxon>Bacillati</taxon>
        <taxon>Bacillota</taxon>
        <taxon>Clostridia</taxon>
        <taxon>Lachnospirales</taxon>
        <taxon>Lachnospiraceae</taxon>
        <taxon>Sporofaciens</taxon>
    </lineage>
</organism>
<reference evidence="4 5" key="1">
    <citation type="submission" date="2019-12" db="EMBL/GenBank/DDBJ databases">
        <title>Sporaefaciens musculi gen. nov., sp. nov., a novel bacterium isolated from the caecum of an obese mouse.</title>
        <authorList>
            <person name="Rasmussen T.S."/>
            <person name="Streidl T."/>
            <person name="Hitch T.C.A."/>
            <person name="Wortmann E."/>
            <person name="Deptula P."/>
            <person name="Hansen M."/>
            <person name="Nielsen D.S."/>
            <person name="Clavel T."/>
            <person name="Vogensen F.K."/>
        </authorList>
    </citation>
    <scope>NUCLEOTIDE SEQUENCE [LARGE SCALE GENOMIC DNA]</scope>
    <source>
        <strain evidence="4 5">WCA-9-b2</strain>
    </source>
</reference>
<name>A0A7X3MJX9_9FIRM</name>
<dbReference type="PROSITE" id="PS51257">
    <property type="entry name" value="PROKAR_LIPOPROTEIN"/>
    <property type="match status" value="1"/>
</dbReference>
<dbReference type="PANTHER" id="PTHR43031">
    <property type="entry name" value="FAD-DEPENDENT OXIDOREDUCTASE"/>
    <property type="match status" value="1"/>
</dbReference>
<gene>
    <name evidence="4" type="ORF">GN277_20920</name>
</gene>
<dbReference type="AlphaFoldDB" id="A0A7X3MJX9"/>
<sequence length="257" mass="28035">MRNCKRFFAALLASMMMFSVVACSSSEPEEKEPAAQTSGDVGSEDTGDEKAEIKTMDAAELQKIEDDKDKKEECLVIDVRSEEEYKEGHVKFAINMPIDTFADNLSSIEEWKDRAVITVCNTGKKSGEAADILVENGFTDVTNAEGVKDGVYNLVTWGNIRADELQKAGDAGDVAIVDLRDAKDYEAGHFKNAINADPEKMGDVEKSLPSDKGAKIITHCYSGNKSAVAAQALVEMGYTNVYNCLDGAKEVEYIFAK</sequence>
<accession>A0A7X3MJX9</accession>
<dbReference type="Proteomes" id="UP000460412">
    <property type="component" value="Unassembled WGS sequence"/>
</dbReference>